<dbReference type="Proteomes" id="UP000003423">
    <property type="component" value="Unassembled WGS sequence"/>
</dbReference>
<sequence length="88" mass="10116">MINKISNCGIGFFDSVDVCVIEETDVGNIQFFKENKKFDGDVTINFQIGETNKGEVFIRIQINMNGDNFYYEIHPQVTWLRLLCTTGK</sequence>
<accession>I3D132</accession>
<dbReference type="AlphaFoldDB" id="I3D132"/>
<evidence type="ECO:0000313" key="1">
    <source>
        <dbReference type="EMBL" id="EIJ65425.1"/>
    </source>
</evidence>
<keyword evidence="2" id="KW-1185">Reference proteome</keyword>
<feature type="non-terminal residue" evidence="1">
    <location>
        <position position="88"/>
    </location>
</feature>
<organism evidence="1 2">
    <name type="scientific">Candidatus Nitrosopumilus salarius BD31</name>
    <dbReference type="NCBI Taxonomy" id="859350"/>
    <lineage>
        <taxon>Archaea</taxon>
        <taxon>Nitrososphaerota</taxon>
        <taxon>Nitrososphaeria</taxon>
        <taxon>Nitrosopumilales</taxon>
        <taxon>Nitrosopumilaceae</taxon>
        <taxon>Nitrosopumilus</taxon>
    </lineage>
</organism>
<dbReference type="OrthoDB" id="386477at2157"/>
<dbReference type="EMBL" id="AEXL02000123">
    <property type="protein sequence ID" value="EIJ65425.1"/>
    <property type="molecule type" value="Genomic_DNA"/>
</dbReference>
<comment type="caution">
    <text evidence="1">The sequence shown here is derived from an EMBL/GenBank/DDBJ whole genome shotgun (WGS) entry which is preliminary data.</text>
</comment>
<protein>
    <submittedName>
        <fullName evidence="1">Uncharacterized protein</fullName>
    </submittedName>
</protein>
<dbReference type="RefSeq" id="WP_008300583.1">
    <property type="nucleotide sequence ID" value="NZ_AEXL02000123.1"/>
</dbReference>
<proteinExistence type="predicted"/>
<evidence type="ECO:0000313" key="2">
    <source>
        <dbReference type="Proteomes" id="UP000003423"/>
    </source>
</evidence>
<reference evidence="1 2" key="1">
    <citation type="journal article" date="2012" name="J. Bacteriol.">
        <title>Genome sequence of "Candidatus Nitrosopumilus salaria" BD31, an ammonia-oxidizing archaeon from the San Francisco Bay estuary.</title>
        <authorList>
            <person name="Mosier A.C."/>
            <person name="Allen E.E."/>
            <person name="Kim M."/>
            <person name="Ferriera S."/>
            <person name="Francis C.A."/>
        </authorList>
    </citation>
    <scope>NUCLEOTIDE SEQUENCE [LARGE SCALE GENOMIC DNA]</scope>
    <source>
        <strain evidence="1 2">BD31</strain>
    </source>
</reference>
<gene>
    <name evidence="1" type="ORF">BD31_I2006</name>
</gene>
<name>I3D132_9ARCH</name>